<evidence type="ECO:0000256" key="1">
    <source>
        <dbReference type="ARBA" id="ARBA00022676"/>
    </source>
</evidence>
<dbReference type="EMBL" id="FMWD01000002">
    <property type="protein sequence ID" value="SCZ51935.1"/>
    <property type="molecule type" value="Genomic_DNA"/>
</dbReference>
<name>A0A1G5PQL1_9GAMM</name>
<dbReference type="Proteomes" id="UP000199648">
    <property type="component" value="Unassembled WGS sequence"/>
</dbReference>
<reference evidence="4 5" key="1">
    <citation type="submission" date="2016-10" db="EMBL/GenBank/DDBJ databases">
        <authorList>
            <person name="de Groot N.N."/>
        </authorList>
    </citation>
    <scope>NUCLEOTIDE SEQUENCE [LARGE SCALE GENOMIC DNA]</scope>
    <source>
        <strain evidence="4 5">HLD2</strain>
    </source>
</reference>
<keyword evidence="1" id="KW-0328">Glycosyltransferase</keyword>
<gene>
    <name evidence="4" type="ORF">SAMN03097708_00627</name>
</gene>
<dbReference type="CDD" id="cd03789">
    <property type="entry name" value="GT9_LPS_heptosyltransferase"/>
    <property type="match status" value="1"/>
</dbReference>
<organism evidence="4 5">
    <name type="scientific">Thiohalomonas denitrificans</name>
    <dbReference type="NCBI Taxonomy" id="415747"/>
    <lineage>
        <taxon>Bacteria</taxon>
        <taxon>Pseudomonadati</taxon>
        <taxon>Pseudomonadota</taxon>
        <taxon>Gammaproteobacteria</taxon>
        <taxon>Thiohalomonadales</taxon>
        <taxon>Thiohalomonadaceae</taxon>
        <taxon>Thiohalomonas</taxon>
    </lineage>
</organism>
<dbReference type="GO" id="GO:0008713">
    <property type="term" value="F:ADP-heptose-lipopolysaccharide heptosyltransferase activity"/>
    <property type="evidence" value="ECO:0007669"/>
    <property type="project" value="TreeGrafter"/>
</dbReference>
<dbReference type="PANTHER" id="PTHR30160">
    <property type="entry name" value="TETRAACYLDISACCHARIDE 4'-KINASE-RELATED"/>
    <property type="match status" value="1"/>
</dbReference>
<dbReference type="PANTHER" id="PTHR30160:SF21">
    <property type="entry name" value="LIPOPOLYSACCHARIDE CORE HEPTOSYLTRANSFERASE OPSX"/>
    <property type="match status" value="1"/>
</dbReference>
<sequence length="343" mass="38518">MLRLSAVGDVSHVLPVIRTLQAHWPKTQITWIIGKAEHSLVGDIEGIEFITFDKAKRWSAFAEIRRKLSGRHFDVLLHMQMSLRASLVSLLVKADVRLGFDRRRARDFQWLFTNQRIPYRPRQHVIDSFFGLSEALGINERVMRWDISIPEYARTCSRQAIPDEQPTLVISPCASQAYRNWTAEGYAAVADHAAEHHGMRIIITGGLSSTENRYGEEITTLMRHESLNLVGRTDLKQLFAILQSATLVLAPDNGPAHLANAAGTPVIGLYATTNPERAGPYGSPDLVVSRYAEAVQERYGKPPEQVRWGARVRTPGTMERITPEEVIETLDRAMTQSAEQNTA</sequence>
<keyword evidence="5" id="KW-1185">Reference proteome</keyword>
<dbReference type="GO" id="GO:0009244">
    <property type="term" value="P:lipopolysaccharide core region biosynthetic process"/>
    <property type="evidence" value="ECO:0007669"/>
    <property type="project" value="TreeGrafter"/>
</dbReference>
<evidence type="ECO:0000256" key="2">
    <source>
        <dbReference type="ARBA" id="ARBA00022679"/>
    </source>
</evidence>
<protein>
    <submittedName>
        <fullName evidence="4">Heptosyltransferase I</fullName>
    </submittedName>
</protein>
<dbReference type="SUPFAM" id="SSF53756">
    <property type="entry name" value="UDP-Glycosyltransferase/glycogen phosphorylase"/>
    <property type="match status" value="1"/>
</dbReference>
<evidence type="ECO:0000256" key="3">
    <source>
        <dbReference type="ARBA" id="ARBA00043995"/>
    </source>
</evidence>
<accession>A0A1G5PQL1</accession>
<dbReference type="FunFam" id="3.40.50.2000:FF:000023">
    <property type="entry name" value="ADP-heptose--LPS heptosyltransferase II"/>
    <property type="match status" value="1"/>
</dbReference>
<dbReference type="InterPro" id="IPR002201">
    <property type="entry name" value="Glyco_trans_9"/>
</dbReference>
<dbReference type="Gene3D" id="3.40.50.2000">
    <property type="entry name" value="Glycogen Phosphorylase B"/>
    <property type="match status" value="2"/>
</dbReference>
<dbReference type="InterPro" id="IPR051199">
    <property type="entry name" value="LPS_LOS_Heptosyltrfase"/>
</dbReference>
<keyword evidence="2 4" id="KW-0808">Transferase</keyword>
<evidence type="ECO:0000313" key="5">
    <source>
        <dbReference type="Proteomes" id="UP000199648"/>
    </source>
</evidence>
<evidence type="ECO:0000313" key="4">
    <source>
        <dbReference type="EMBL" id="SCZ51935.1"/>
    </source>
</evidence>
<dbReference type="STRING" id="415747.SAMN03097708_00627"/>
<dbReference type="GO" id="GO:0005829">
    <property type="term" value="C:cytosol"/>
    <property type="evidence" value="ECO:0007669"/>
    <property type="project" value="TreeGrafter"/>
</dbReference>
<dbReference type="Pfam" id="PF01075">
    <property type="entry name" value="Glyco_transf_9"/>
    <property type="match status" value="1"/>
</dbReference>
<comment type="similarity">
    <text evidence="3">Belongs to the glycosyltransferase 9 family.</text>
</comment>
<dbReference type="AlphaFoldDB" id="A0A1G5PQL1"/>
<proteinExistence type="inferred from homology"/>